<evidence type="ECO:0000256" key="3">
    <source>
        <dbReference type="ARBA" id="ARBA00022761"/>
    </source>
</evidence>
<evidence type="ECO:0000256" key="8">
    <source>
        <dbReference type="SAM" id="SignalP"/>
    </source>
</evidence>
<dbReference type="InterPro" id="IPR036312">
    <property type="entry name" value="Bifun_inhib/LTP/seed_sf"/>
</dbReference>
<dbReference type="SUPFAM" id="SSF47699">
    <property type="entry name" value="Bifunctional inhibitor/lipid-transfer protein/seed storage 2S albumin"/>
    <property type="match status" value="2"/>
</dbReference>
<evidence type="ECO:0000313" key="10">
    <source>
        <dbReference type="EnsemblPlants" id="ONIVA06G06540.1"/>
    </source>
</evidence>
<dbReference type="AlphaFoldDB" id="A0A0E0HLY0"/>
<feature type="domain" description="Bifunctional inhibitor/plant lipid transfer protein/seed storage helical" evidence="9">
    <location>
        <begin position="47"/>
        <end position="142"/>
    </location>
</feature>
<keyword evidence="1" id="KW-0926">Vacuole</keyword>
<evidence type="ECO:0000256" key="4">
    <source>
        <dbReference type="ARBA" id="ARBA00023129"/>
    </source>
</evidence>
<dbReference type="PRINTS" id="PR00208">
    <property type="entry name" value="GLIADGLUTEN"/>
</dbReference>
<evidence type="ECO:0000256" key="6">
    <source>
        <dbReference type="ARBA" id="ARBA00023770"/>
    </source>
</evidence>
<protein>
    <recommendedName>
        <fullName evidence="9">Bifunctional inhibitor/plant lipid transfer protein/seed storage helical domain-containing protein</fullName>
    </recommendedName>
</protein>
<evidence type="ECO:0000259" key="9">
    <source>
        <dbReference type="SMART" id="SM00499"/>
    </source>
</evidence>
<keyword evidence="3" id="KW-0758">Storage protein</keyword>
<keyword evidence="2 8" id="KW-0732">Signal</keyword>
<dbReference type="Proteomes" id="UP000006591">
    <property type="component" value="Chromosome 6"/>
</dbReference>
<accession>A0A0E0HLY0</accession>
<organism evidence="10">
    <name type="scientific">Oryza nivara</name>
    <name type="common">Indian wild rice</name>
    <name type="synonym">Oryza sativa f. spontanea</name>
    <dbReference type="NCBI Taxonomy" id="4536"/>
    <lineage>
        <taxon>Eukaryota</taxon>
        <taxon>Viridiplantae</taxon>
        <taxon>Streptophyta</taxon>
        <taxon>Embryophyta</taxon>
        <taxon>Tracheophyta</taxon>
        <taxon>Spermatophyta</taxon>
        <taxon>Magnoliopsida</taxon>
        <taxon>Liliopsida</taxon>
        <taxon>Poales</taxon>
        <taxon>Poaceae</taxon>
        <taxon>BOP clade</taxon>
        <taxon>Oryzoideae</taxon>
        <taxon>Oryzeae</taxon>
        <taxon>Oryzinae</taxon>
        <taxon>Oryza</taxon>
    </lineage>
</organism>
<dbReference type="PANTHER" id="PTHR33454:SF19">
    <property type="entry name" value="PROLAMIN PPROL 14P"/>
    <property type="match status" value="1"/>
</dbReference>
<comment type="subcellular location">
    <subcellularLocation>
        <location evidence="6">Vacuole</location>
        <location evidence="6">Aleurone grain</location>
    </subcellularLocation>
</comment>
<dbReference type="InterPro" id="IPR016140">
    <property type="entry name" value="Bifunc_inhib/LTP/seed_store"/>
</dbReference>
<evidence type="ECO:0000256" key="2">
    <source>
        <dbReference type="ARBA" id="ARBA00022729"/>
    </source>
</evidence>
<keyword evidence="11" id="KW-1185">Reference proteome</keyword>
<dbReference type="InterPro" id="IPR001954">
    <property type="entry name" value="Glia_glutenin"/>
</dbReference>
<comment type="similarity">
    <text evidence="7">Belongs to the prolamin family.</text>
</comment>
<dbReference type="HOGENOM" id="CLU_081977_1_0_1"/>
<keyword evidence="4" id="KW-0708">Seed storage protein</keyword>
<evidence type="ECO:0000313" key="11">
    <source>
        <dbReference type="Proteomes" id="UP000006591"/>
    </source>
</evidence>
<sequence>MKIIFVFALLAIVACNASARFDPLSQSYRQYQLQSHLLLQQQVLSPCSEFVRQQYSIVATPFWQPATFQLINNQVMQQQCCQQLRLVAQQSHYQAISIVQAIVQQLQLQQFSGVYFDQTQAQAQALLAFNLPSICGIYPNYYSAPRSIATNPTTMKIIFVFALLAIVACNASARFDALSQSYRQYQLQSHLLLQQQVLSPCSEFVRQQHSIVATPFWQPATFQLINNQVMQQQCCQQLRLVAQQSHYQAISSVQAIVQQLQLQQVGVVYFDQTQAQAQALLALNLPSICGIYPNYYIAPRSIPTVGGVWY</sequence>
<feature type="domain" description="Bifunctional inhibitor/plant lipid transfer protein/seed storage helical" evidence="9">
    <location>
        <begin position="201"/>
        <end position="296"/>
    </location>
</feature>
<evidence type="ECO:0000256" key="1">
    <source>
        <dbReference type="ARBA" id="ARBA00022554"/>
    </source>
</evidence>
<proteinExistence type="inferred from homology"/>
<dbReference type="Gramene" id="ONIVA06G06540.1">
    <property type="protein sequence ID" value="ONIVA06G06540.1"/>
    <property type="gene ID" value="ONIVA06G06540"/>
</dbReference>
<feature type="chain" id="PRO_5002362054" description="Bifunctional inhibitor/plant lipid transfer protein/seed storage helical domain-containing protein" evidence="8">
    <location>
        <begin position="20"/>
        <end position="310"/>
    </location>
</feature>
<reference evidence="10" key="1">
    <citation type="submission" date="2015-04" db="UniProtKB">
        <authorList>
            <consortium name="EnsemblPlants"/>
        </authorList>
    </citation>
    <scope>IDENTIFICATION</scope>
    <source>
        <strain evidence="10">SL10</strain>
    </source>
</reference>
<dbReference type="GO" id="GO:0033095">
    <property type="term" value="C:aleurone grain"/>
    <property type="evidence" value="ECO:0007669"/>
    <property type="project" value="UniProtKB-SubCell"/>
</dbReference>
<dbReference type="PROSITE" id="PS51257">
    <property type="entry name" value="PROKAR_LIPOPROTEIN"/>
    <property type="match status" value="1"/>
</dbReference>
<evidence type="ECO:0000256" key="7">
    <source>
        <dbReference type="ARBA" id="ARBA00023784"/>
    </source>
</evidence>
<name>A0A0E0HLY0_ORYNI</name>
<dbReference type="OMA" id="LSQSYWQ"/>
<reference evidence="10" key="2">
    <citation type="submission" date="2018-04" db="EMBL/GenBank/DDBJ databases">
        <title>OnivRS2 (Oryza nivara Reference Sequence Version 2).</title>
        <authorList>
            <person name="Zhang J."/>
            <person name="Kudrna D."/>
            <person name="Lee S."/>
            <person name="Talag J."/>
            <person name="Rajasekar S."/>
            <person name="Welchert J."/>
            <person name="Hsing Y.-I."/>
            <person name="Wing R.A."/>
        </authorList>
    </citation>
    <scope>NUCLEOTIDE SEQUENCE [LARGE SCALE GENOMIC DNA]</scope>
    <source>
        <strain evidence="10">SL10</strain>
    </source>
</reference>
<dbReference type="SMART" id="SM00499">
    <property type="entry name" value="AAI"/>
    <property type="match status" value="2"/>
</dbReference>
<comment type="function">
    <text evidence="5">Seed storage protein; serves as a source of nitrogen, carbon and sulfur for the young developing seedling.</text>
</comment>
<dbReference type="Gene3D" id="1.10.110.10">
    <property type="entry name" value="Plant lipid-transfer and hydrophobic proteins"/>
    <property type="match status" value="2"/>
</dbReference>
<dbReference type="PANTHER" id="PTHR33454">
    <property type="entry name" value="PROLAMIN PPROL 14P"/>
    <property type="match status" value="1"/>
</dbReference>
<feature type="signal peptide" evidence="8">
    <location>
        <begin position="1"/>
        <end position="19"/>
    </location>
</feature>
<dbReference type="EnsemblPlants" id="ONIVA06G06540.1">
    <property type="protein sequence ID" value="ONIVA06G06540.1"/>
    <property type="gene ID" value="ONIVA06G06540"/>
</dbReference>
<evidence type="ECO:0000256" key="5">
    <source>
        <dbReference type="ARBA" id="ARBA00023742"/>
    </source>
</evidence>
<dbReference type="Pfam" id="PF13016">
    <property type="entry name" value="Gliadin"/>
    <property type="match status" value="2"/>
</dbReference>
<dbReference type="GO" id="GO:0045735">
    <property type="term" value="F:nutrient reservoir activity"/>
    <property type="evidence" value="ECO:0007669"/>
    <property type="project" value="UniProtKB-KW"/>
</dbReference>